<dbReference type="Proteomes" id="UP000607562">
    <property type="component" value="Unassembled WGS sequence"/>
</dbReference>
<evidence type="ECO:0000256" key="2">
    <source>
        <dbReference type="ARBA" id="ARBA00022642"/>
    </source>
</evidence>
<gene>
    <name evidence="10" type="ORF">YA0871_01405</name>
</gene>
<reference evidence="10 11" key="1">
    <citation type="submission" date="2020-12" db="EMBL/GenBank/DDBJ databases">
        <title>Comparative genomic insights into the epidemiology and virulence of plant pathogenic Pseudomonads from Turkey.</title>
        <authorList>
            <person name="Dillon M."/>
            <person name="Ruiz-Bedoya T."/>
            <person name="Bendalovic-Torma C."/>
            <person name="Guttman K.M."/>
            <person name="Kwak H."/>
            <person name="Middleton M.A."/>
            <person name="Wang P.W."/>
            <person name="Horuz S."/>
            <person name="Aysan Y."/>
            <person name="Guttman D.S."/>
        </authorList>
    </citation>
    <scope>NUCLEOTIDE SEQUENCE [LARGE SCALE GENOMIC DNA]</scope>
    <source>
        <strain evidence="10 11">Marul_2_1</strain>
    </source>
</reference>
<dbReference type="RefSeq" id="WP_198706498.1">
    <property type="nucleotide sequence ID" value="NZ_JAEILM010000003.1"/>
</dbReference>
<accession>A0ABS0UTF9</accession>
<organism evidence="10 11">
    <name type="scientific">Pseudomonas paralactis</name>
    <dbReference type="NCBI Taxonomy" id="1615673"/>
    <lineage>
        <taxon>Bacteria</taxon>
        <taxon>Pseudomonadati</taxon>
        <taxon>Pseudomonadota</taxon>
        <taxon>Gammaproteobacteria</taxon>
        <taxon>Pseudomonadales</taxon>
        <taxon>Pseudomonadaceae</taxon>
        <taxon>Pseudomonas</taxon>
    </lineage>
</organism>
<evidence type="ECO:0000259" key="9">
    <source>
        <dbReference type="Pfam" id="PF00857"/>
    </source>
</evidence>
<keyword evidence="3" id="KW-0479">Metal-binding</keyword>
<dbReference type="CDD" id="cd01011">
    <property type="entry name" value="nicotinamidase"/>
    <property type="match status" value="1"/>
</dbReference>
<name>A0ABS0UTF9_9PSED</name>
<evidence type="ECO:0000313" key="11">
    <source>
        <dbReference type="Proteomes" id="UP000607562"/>
    </source>
</evidence>
<feature type="region of interest" description="Disordered" evidence="8">
    <location>
        <begin position="216"/>
        <end position="235"/>
    </location>
</feature>
<dbReference type="SUPFAM" id="SSF52499">
    <property type="entry name" value="Isochorismatase-like hydrolases"/>
    <property type="match status" value="1"/>
</dbReference>
<evidence type="ECO:0000313" key="10">
    <source>
        <dbReference type="EMBL" id="MBI6631301.1"/>
    </source>
</evidence>
<comment type="caution">
    <text evidence="10">The sequence shown here is derived from an EMBL/GenBank/DDBJ whole genome shotgun (WGS) entry which is preliminary data.</text>
</comment>
<dbReference type="EMBL" id="JAEILM010000003">
    <property type="protein sequence ID" value="MBI6631301.1"/>
    <property type="molecule type" value="Genomic_DNA"/>
</dbReference>
<evidence type="ECO:0000256" key="6">
    <source>
        <dbReference type="ARBA" id="ARBA00039017"/>
    </source>
</evidence>
<dbReference type="Gene3D" id="3.40.50.850">
    <property type="entry name" value="Isochorismatase-like"/>
    <property type="match status" value="1"/>
</dbReference>
<evidence type="ECO:0000256" key="3">
    <source>
        <dbReference type="ARBA" id="ARBA00022723"/>
    </source>
</evidence>
<keyword evidence="4" id="KW-0378">Hydrolase</keyword>
<dbReference type="InterPro" id="IPR000868">
    <property type="entry name" value="Isochorismatase-like_dom"/>
</dbReference>
<evidence type="ECO:0000256" key="4">
    <source>
        <dbReference type="ARBA" id="ARBA00022801"/>
    </source>
</evidence>
<dbReference type="Pfam" id="PF00857">
    <property type="entry name" value="Isochorismatase"/>
    <property type="match status" value="1"/>
</dbReference>
<dbReference type="EC" id="3.5.1.19" evidence="6"/>
<feature type="compositionally biased region" description="Polar residues" evidence="8">
    <location>
        <begin position="216"/>
        <end position="229"/>
    </location>
</feature>
<comment type="similarity">
    <text evidence="1">Belongs to the isochorismatase family.</text>
</comment>
<proteinExistence type="inferred from homology"/>
<comment type="pathway">
    <text evidence="5">Cofactor biosynthesis; nicotinate biosynthesis; nicotinate from nicotinamide: step 1/1.</text>
</comment>
<dbReference type="PANTHER" id="PTHR11080:SF2">
    <property type="entry name" value="LD05707P"/>
    <property type="match status" value="1"/>
</dbReference>
<keyword evidence="11" id="KW-1185">Reference proteome</keyword>
<protein>
    <recommendedName>
        <fullName evidence="6">nicotinamidase</fullName>
        <ecNumber evidence="6">3.5.1.19</ecNumber>
    </recommendedName>
    <alternativeName>
        <fullName evidence="7">Nicotinamide deamidase</fullName>
    </alternativeName>
</protein>
<evidence type="ECO:0000256" key="5">
    <source>
        <dbReference type="ARBA" id="ARBA00037900"/>
    </source>
</evidence>
<dbReference type="InterPro" id="IPR036380">
    <property type="entry name" value="Isochorismatase-like_sf"/>
</dbReference>
<dbReference type="InterPro" id="IPR052347">
    <property type="entry name" value="Isochorismatase_Nicotinamidase"/>
</dbReference>
<evidence type="ECO:0000256" key="1">
    <source>
        <dbReference type="ARBA" id="ARBA00006336"/>
    </source>
</evidence>
<dbReference type="PANTHER" id="PTHR11080">
    <property type="entry name" value="PYRAZINAMIDASE/NICOTINAMIDASE"/>
    <property type="match status" value="1"/>
</dbReference>
<evidence type="ECO:0000256" key="7">
    <source>
        <dbReference type="ARBA" id="ARBA00043224"/>
    </source>
</evidence>
<feature type="domain" description="Isochorismatase-like" evidence="9">
    <location>
        <begin position="74"/>
        <end position="206"/>
    </location>
</feature>
<evidence type="ECO:0000256" key="8">
    <source>
        <dbReference type="SAM" id="MobiDB-lite"/>
    </source>
</evidence>
<sequence length="235" mass="25145">MTLSKTAIASFDVDAQKSFTPLCPNELPVVGGDRIGAELNYMASLAGHRIGSKDAHTPHAPWVVAQHSEMLQPTGLAHADVTWVRHCVPGTEGFALLDELPMPYDYDYFVWKGVEPDLHPYGACYHDLHDKLSTGVIEYLKAREVVRVIVGGLALDYCVKTTALQLLKAGLQVVLHLPACRSISEEGGVQAVNELLKAGAVISSTREELAAIAQGSHLNAQSSDSTAHSTPVGPG</sequence>
<keyword evidence="2" id="KW-0662">Pyridine nucleotide biosynthesis</keyword>